<evidence type="ECO:0000313" key="2">
    <source>
        <dbReference type="Proteomes" id="UP000814140"/>
    </source>
</evidence>
<dbReference type="EMBL" id="MU277200">
    <property type="protein sequence ID" value="KAI0064105.1"/>
    <property type="molecule type" value="Genomic_DNA"/>
</dbReference>
<reference evidence="1" key="1">
    <citation type="submission" date="2021-03" db="EMBL/GenBank/DDBJ databases">
        <authorList>
            <consortium name="DOE Joint Genome Institute"/>
            <person name="Ahrendt S."/>
            <person name="Looney B.P."/>
            <person name="Miyauchi S."/>
            <person name="Morin E."/>
            <person name="Drula E."/>
            <person name="Courty P.E."/>
            <person name="Chicoki N."/>
            <person name="Fauchery L."/>
            <person name="Kohler A."/>
            <person name="Kuo A."/>
            <person name="Labutti K."/>
            <person name="Pangilinan J."/>
            <person name="Lipzen A."/>
            <person name="Riley R."/>
            <person name="Andreopoulos W."/>
            <person name="He G."/>
            <person name="Johnson J."/>
            <person name="Barry K.W."/>
            <person name="Grigoriev I.V."/>
            <person name="Nagy L."/>
            <person name="Hibbett D."/>
            <person name="Henrissat B."/>
            <person name="Matheny P.B."/>
            <person name="Labbe J."/>
            <person name="Martin F."/>
        </authorList>
    </citation>
    <scope>NUCLEOTIDE SEQUENCE</scope>
    <source>
        <strain evidence="1">HHB10654</strain>
    </source>
</reference>
<evidence type="ECO:0000313" key="1">
    <source>
        <dbReference type="EMBL" id="KAI0064105.1"/>
    </source>
</evidence>
<accession>A0ACB8T779</accession>
<organism evidence="1 2">
    <name type="scientific">Artomyces pyxidatus</name>
    <dbReference type="NCBI Taxonomy" id="48021"/>
    <lineage>
        <taxon>Eukaryota</taxon>
        <taxon>Fungi</taxon>
        <taxon>Dikarya</taxon>
        <taxon>Basidiomycota</taxon>
        <taxon>Agaricomycotina</taxon>
        <taxon>Agaricomycetes</taxon>
        <taxon>Russulales</taxon>
        <taxon>Auriscalpiaceae</taxon>
        <taxon>Artomyces</taxon>
    </lineage>
</organism>
<sequence>MALLVASIARVFSSPCVRIFARTSHTNTDAAPLHKRPRGRVRIRTLNPEFLQPADFIDLSSRTQPTFFVDSNPKEKRALYGLDPRQAPIPFPMGTQGFLYYHAPEPPEVLGELRFRVTPSSDPDSFLAGYDLKTPHGNPWCILPGVLARTGLHPFGDLLLREQLVTRSQLDTWVKFRALTYYKRRPSFITHFGQPFLFDFSRPRCNLWMAKSQGVKHLRFLNPSFNSTQKKPTISGKAMVCFELSQFPQPVGRTYVVMRVVKALSEISVLPEYQGLVPVPAEGELIPRCRGTIWKLDISDSLKHGWALKILLSNAHEWQEG</sequence>
<comment type="caution">
    <text evidence="1">The sequence shown here is derived from an EMBL/GenBank/DDBJ whole genome shotgun (WGS) entry which is preliminary data.</text>
</comment>
<name>A0ACB8T779_9AGAM</name>
<gene>
    <name evidence="1" type="ORF">BV25DRAFT_1914754</name>
</gene>
<dbReference type="Proteomes" id="UP000814140">
    <property type="component" value="Unassembled WGS sequence"/>
</dbReference>
<proteinExistence type="predicted"/>
<reference evidence="1" key="2">
    <citation type="journal article" date="2022" name="New Phytol.">
        <title>Evolutionary transition to the ectomycorrhizal habit in the genomes of a hyperdiverse lineage of mushroom-forming fungi.</title>
        <authorList>
            <person name="Looney B."/>
            <person name="Miyauchi S."/>
            <person name="Morin E."/>
            <person name="Drula E."/>
            <person name="Courty P.E."/>
            <person name="Kohler A."/>
            <person name="Kuo A."/>
            <person name="LaButti K."/>
            <person name="Pangilinan J."/>
            <person name="Lipzen A."/>
            <person name="Riley R."/>
            <person name="Andreopoulos W."/>
            <person name="He G."/>
            <person name="Johnson J."/>
            <person name="Nolan M."/>
            <person name="Tritt A."/>
            <person name="Barry K.W."/>
            <person name="Grigoriev I.V."/>
            <person name="Nagy L.G."/>
            <person name="Hibbett D."/>
            <person name="Henrissat B."/>
            <person name="Matheny P.B."/>
            <person name="Labbe J."/>
            <person name="Martin F.M."/>
        </authorList>
    </citation>
    <scope>NUCLEOTIDE SEQUENCE</scope>
    <source>
        <strain evidence="1">HHB10654</strain>
    </source>
</reference>
<protein>
    <submittedName>
        <fullName evidence="1">Uncharacterized protein</fullName>
    </submittedName>
</protein>
<keyword evidence="2" id="KW-1185">Reference proteome</keyword>